<keyword evidence="3 5" id="KW-0012">Acyltransferase</keyword>
<evidence type="ECO:0000256" key="3">
    <source>
        <dbReference type="ARBA" id="ARBA00023315"/>
    </source>
</evidence>
<dbReference type="Pfam" id="PF00108">
    <property type="entry name" value="Thiolase_N"/>
    <property type="match status" value="1"/>
</dbReference>
<proteinExistence type="inferred from homology"/>
<dbReference type="CDD" id="cd00751">
    <property type="entry name" value="thiolase"/>
    <property type="match status" value="1"/>
</dbReference>
<dbReference type="FunFam" id="3.40.47.10:FF:000010">
    <property type="entry name" value="Acetyl-CoA acetyltransferase (Thiolase)"/>
    <property type="match status" value="1"/>
</dbReference>
<keyword evidence="2 5" id="KW-0808">Transferase</keyword>
<evidence type="ECO:0000259" key="6">
    <source>
        <dbReference type="Pfam" id="PF00108"/>
    </source>
</evidence>
<comment type="similarity">
    <text evidence="1 5">Belongs to the thiolase-like superfamily. Thiolase family.</text>
</comment>
<feature type="active site" description="Acyl-thioester intermediate" evidence="4">
    <location>
        <position position="91"/>
    </location>
</feature>
<dbReference type="GO" id="GO:0016747">
    <property type="term" value="F:acyltransferase activity, transferring groups other than amino-acyl groups"/>
    <property type="evidence" value="ECO:0007669"/>
    <property type="project" value="InterPro"/>
</dbReference>
<feature type="active site" description="Proton acceptor" evidence="4">
    <location>
        <position position="367"/>
    </location>
</feature>
<feature type="active site" description="Proton acceptor" evidence="4">
    <location>
        <position position="397"/>
    </location>
</feature>
<accession>A0A7S4FSS1</accession>
<dbReference type="InterPro" id="IPR020617">
    <property type="entry name" value="Thiolase_C"/>
</dbReference>
<evidence type="ECO:0000313" key="8">
    <source>
        <dbReference type="EMBL" id="CAE0810633.1"/>
    </source>
</evidence>
<reference evidence="8" key="1">
    <citation type="submission" date="2021-01" db="EMBL/GenBank/DDBJ databases">
        <authorList>
            <person name="Corre E."/>
            <person name="Pelletier E."/>
            <person name="Niang G."/>
            <person name="Scheremetjew M."/>
            <person name="Finn R."/>
            <person name="Kale V."/>
            <person name="Holt S."/>
            <person name="Cochrane G."/>
            <person name="Meng A."/>
            <person name="Brown T."/>
            <person name="Cohen L."/>
        </authorList>
    </citation>
    <scope>NUCLEOTIDE SEQUENCE</scope>
    <source>
        <strain evidence="8">CCMP1594</strain>
    </source>
</reference>
<organism evidence="8">
    <name type="scientific">Eutreptiella gymnastica</name>
    <dbReference type="NCBI Taxonomy" id="73025"/>
    <lineage>
        <taxon>Eukaryota</taxon>
        <taxon>Discoba</taxon>
        <taxon>Euglenozoa</taxon>
        <taxon>Euglenida</taxon>
        <taxon>Spirocuta</taxon>
        <taxon>Euglenophyceae</taxon>
        <taxon>Eutreptiales</taxon>
        <taxon>Eutreptiaceae</taxon>
        <taxon>Eutreptiella</taxon>
    </lineage>
</organism>
<dbReference type="EMBL" id="HBJA01061638">
    <property type="protein sequence ID" value="CAE0810633.1"/>
    <property type="molecule type" value="Transcribed_RNA"/>
</dbReference>
<dbReference type="InterPro" id="IPR002155">
    <property type="entry name" value="Thiolase"/>
</dbReference>
<dbReference type="PIRSF" id="PIRSF000429">
    <property type="entry name" value="Ac-CoA_Ac_transf"/>
    <property type="match status" value="1"/>
</dbReference>
<evidence type="ECO:0000256" key="5">
    <source>
        <dbReference type="RuleBase" id="RU003557"/>
    </source>
</evidence>
<dbReference type="AlphaFoldDB" id="A0A7S4FSS1"/>
<dbReference type="InterPro" id="IPR016039">
    <property type="entry name" value="Thiolase-like"/>
</dbReference>
<dbReference type="InterPro" id="IPR020616">
    <property type="entry name" value="Thiolase_N"/>
</dbReference>
<gene>
    <name evidence="8" type="ORF">EGYM00163_LOCUS21768</name>
</gene>
<evidence type="ECO:0000256" key="4">
    <source>
        <dbReference type="PIRSR" id="PIRSR000429-1"/>
    </source>
</evidence>
<protein>
    <recommendedName>
        <fullName evidence="9">Acetyl-CoA C-acetyltransferase</fullName>
    </recommendedName>
</protein>
<evidence type="ECO:0000256" key="1">
    <source>
        <dbReference type="ARBA" id="ARBA00010982"/>
    </source>
</evidence>
<evidence type="ECO:0000259" key="7">
    <source>
        <dbReference type="Pfam" id="PF02803"/>
    </source>
</evidence>
<dbReference type="PANTHER" id="PTHR18919:SF107">
    <property type="entry name" value="ACETYL-COA ACETYLTRANSFERASE, CYTOSOLIC"/>
    <property type="match status" value="1"/>
</dbReference>
<dbReference type="PANTHER" id="PTHR18919">
    <property type="entry name" value="ACETYL-COA C-ACYLTRANSFERASE"/>
    <property type="match status" value="1"/>
</dbReference>
<feature type="domain" description="Thiolase N-terminal" evidence="6">
    <location>
        <begin position="7"/>
        <end position="281"/>
    </location>
</feature>
<sequence>MQGLRRVAILSAARTPIGGFGGSMKGVNGSHLGKTVIEKVLADSKIDPAMIGDVRFGCCMEHYDEMNVARVAALLAGIPDTVPGVTMNRVCTSAMEAVHTSYLQIATGFSDCCVAGGVEAMSNGPYIVPNARWGKRLQDDKLVDAMINGLMVGSKRIPYPQDGPIAMMRGQPYIMGLTAEFLAAKHKISREEQDEIALRSHNNVERATLSGAFASEIVPVEIKGKKGTVVIDKDEHFRPGLTAADLAKLKPAFIPNVGTVTAGNSSGMNDGAAAMVLMAEEKALALGLKPLAIISGIGKGGCAPEMMGESPVPAVHNMLENSGKKLSDYERIECNEAFASQYLACERELGLNRDITNVNGSGIGLGHPVGCTGARIIVSLLHEMIRSDKQLGFATMCGGGGVSLATELTRC</sequence>
<dbReference type="Pfam" id="PF02803">
    <property type="entry name" value="Thiolase_C"/>
    <property type="match status" value="1"/>
</dbReference>
<evidence type="ECO:0008006" key="9">
    <source>
        <dbReference type="Google" id="ProtNLM"/>
    </source>
</evidence>
<name>A0A7S4FSS1_9EUGL</name>
<evidence type="ECO:0000256" key="2">
    <source>
        <dbReference type="ARBA" id="ARBA00022679"/>
    </source>
</evidence>
<dbReference type="NCBIfam" id="TIGR01930">
    <property type="entry name" value="AcCoA-C-Actrans"/>
    <property type="match status" value="1"/>
</dbReference>
<feature type="domain" description="Thiolase C-terminal" evidence="7">
    <location>
        <begin position="288"/>
        <end position="406"/>
    </location>
</feature>
<dbReference type="Gene3D" id="3.40.47.10">
    <property type="match status" value="2"/>
</dbReference>
<dbReference type="SUPFAM" id="SSF53901">
    <property type="entry name" value="Thiolase-like"/>
    <property type="match status" value="2"/>
</dbReference>